<evidence type="ECO:0008006" key="2">
    <source>
        <dbReference type="Google" id="ProtNLM"/>
    </source>
</evidence>
<dbReference type="EMBL" id="OY288114">
    <property type="protein sequence ID" value="CAJ0873650.1"/>
    <property type="molecule type" value="Genomic_DNA"/>
</dbReference>
<evidence type="ECO:0000313" key="1">
    <source>
        <dbReference type="EMBL" id="CAJ0873650.1"/>
    </source>
</evidence>
<protein>
    <recommendedName>
        <fullName evidence="2">Methyltransferase domain-containing protein</fullName>
    </recommendedName>
</protein>
<gene>
    <name evidence="1" type="ORF">AMST5_02528</name>
</gene>
<organism evidence="1">
    <name type="scientific">freshwater sediment metagenome</name>
    <dbReference type="NCBI Taxonomy" id="556182"/>
    <lineage>
        <taxon>unclassified sequences</taxon>
        <taxon>metagenomes</taxon>
        <taxon>ecological metagenomes</taxon>
    </lineage>
</organism>
<dbReference type="AlphaFoldDB" id="A0AA48M1A3"/>
<dbReference type="Gene3D" id="3.40.50.150">
    <property type="entry name" value="Vaccinia Virus protein VP39"/>
    <property type="match status" value="1"/>
</dbReference>
<name>A0AA48M1A3_9ZZZZ</name>
<proteinExistence type="predicted"/>
<sequence>MNAFAADWLALREAADHRARDPRLRDAVTAHLAGRAHVAIVDLASGAGSNLRALAPFIAADQSWRLVDHDDRLLAAARERIGDWADRQEPTDGAFFKGGRRIDVSFAVVDLARTPEQALDGDIDLVSAAAFFDLVSQQWIERFCVALAARRLPLYAVLTYTGSEVWTPPHPADAPALAAFHTHQGGDKGFGPAAGPNAAPLLTTALRRHGYLVSTAQSPWRLGRADKALIEATADGAAAAIAETGRLDTAIVEDWRLSRRRAVACEISHIDLFAIPA</sequence>
<dbReference type="InterPro" id="IPR029063">
    <property type="entry name" value="SAM-dependent_MTases_sf"/>
</dbReference>
<accession>A0AA48M1A3</accession>
<reference evidence="1" key="1">
    <citation type="submission" date="2023-07" db="EMBL/GenBank/DDBJ databases">
        <authorList>
            <person name="Pelsma A.J. K."/>
        </authorList>
    </citation>
    <scope>NUCLEOTIDE SEQUENCE</scope>
</reference>
<dbReference type="SUPFAM" id="SSF53335">
    <property type="entry name" value="S-adenosyl-L-methionine-dependent methyltransferases"/>
    <property type="match status" value="1"/>
</dbReference>